<dbReference type="InterPro" id="IPR045076">
    <property type="entry name" value="MutS"/>
</dbReference>
<dbReference type="Gene3D" id="3.40.50.300">
    <property type="entry name" value="P-loop containing nucleotide triphosphate hydrolases"/>
    <property type="match status" value="1"/>
</dbReference>
<feature type="compositionally biased region" description="Low complexity" evidence="5">
    <location>
        <begin position="41"/>
        <end position="62"/>
    </location>
</feature>
<evidence type="ECO:0000256" key="5">
    <source>
        <dbReference type="SAM" id="MobiDB-lite"/>
    </source>
</evidence>
<accession>A0A9W6BG44</accession>
<dbReference type="GO" id="GO:0030983">
    <property type="term" value="F:mismatched DNA binding"/>
    <property type="evidence" value="ECO:0007669"/>
    <property type="project" value="InterPro"/>
</dbReference>
<dbReference type="Pfam" id="PF05192">
    <property type="entry name" value="MutS_III"/>
    <property type="match status" value="1"/>
</dbReference>
<dbReference type="InterPro" id="IPR007696">
    <property type="entry name" value="DNA_mismatch_repair_MutS_core"/>
</dbReference>
<gene>
    <name evidence="7" type="primary">PLEST004851</name>
    <name evidence="7" type="ORF">PLESTB_000513600</name>
</gene>
<dbReference type="SUPFAM" id="SSF52540">
    <property type="entry name" value="P-loop containing nucleoside triphosphate hydrolases"/>
    <property type="match status" value="1"/>
</dbReference>
<dbReference type="InterPro" id="IPR036187">
    <property type="entry name" value="DNA_mismatch_repair_MutS_sf"/>
</dbReference>
<dbReference type="PROSITE" id="PS00486">
    <property type="entry name" value="DNA_MISMATCH_REPAIR_2"/>
    <property type="match status" value="1"/>
</dbReference>
<name>A0A9W6BG44_9CHLO</name>
<keyword evidence="8" id="KW-1185">Reference proteome</keyword>
<evidence type="ECO:0000256" key="3">
    <source>
        <dbReference type="ARBA" id="ARBA00022840"/>
    </source>
</evidence>
<feature type="compositionally biased region" description="Low complexity" evidence="5">
    <location>
        <begin position="70"/>
        <end position="86"/>
    </location>
</feature>
<comment type="caution">
    <text evidence="7">The sequence shown here is derived from an EMBL/GenBank/DDBJ whole genome shotgun (WGS) entry which is preliminary data.</text>
</comment>
<protein>
    <submittedName>
        <fullName evidence="7">MutS protein msh5</fullName>
    </submittedName>
</protein>
<dbReference type="PANTHER" id="PTHR11361:SF20">
    <property type="entry name" value="MUTS PROTEIN HOMOLOG 5"/>
    <property type="match status" value="1"/>
</dbReference>
<dbReference type="GO" id="GO:0140664">
    <property type="term" value="F:ATP-dependent DNA damage sensor activity"/>
    <property type="evidence" value="ECO:0007669"/>
    <property type="project" value="InterPro"/>
</dbReference>
<dbReference type="PANTHER" id="PTHR11361">
    <property type="entry name" value="DNA MISMATCH REPAIR PROTEIN MUTS FAMILY MEMBER"/>
    <property type="match status" value="1"/>
</dbReference>
<dbReference type="SUPFAM" id="SSF48334">
    <property type="entry name" value="DNA repair protein MutS, domain III"/>
    <property type="match status" value="1"/>
</dbReference>
<evidence type="ECO:0000256" key="1">
    <source>
        <dbReference type="ARBA" id="ARBA00006271"/>
    </source>
</evidence>
<dbReference type="GO" id="GO:0005634">
    <property type="term" value="C:nucleus"/>
    <property type="evidence" value="ECO:0007669"/>
    <property type="project" value="TreeGrafter"/>
</dbReference>
<comment type="similarity">
    <text evidence="1">Belongs to the DNA mismatch repair MutS family.</text>
</comment>
<feature type="region of interest" description="Disordered" evidence="5">
    <location>
        <begin position="1125"/>
        <end position="1173"/>
    </location>
</feature>
<dbReference type="GO" id="GO:0051026">
    <property type="term" value="P:chiasma assembly"/>
    <property type="evidence" value="ECO:0007669"/>
    <property type="project" value="TreeGrafter"/>
</dbReference>
<evidence type="ECO:0000256" key="4">
    <source>
        <dbReference type="ARBA" id="ARBA00023125"/>
    </source>
</evidence>
<feature type="region of interest" description="Disordered" evidence="5">
    <location>
        <begin position="268"/>
        <end position="313"/>
    </location>
</feature>
<feature type="compositionally biased region" description="Low complexity" evidence="5">
    <location>
        <begin position="1142"/>
        <end position="1169"/>
    </location>
</feature>
<feature type="domain" description="DNA mismatch repair proteins mutS family" evidence="6">
    <location>
        <begin position="1004"/>
        <end position="1020"/>
    </location>
</feature>
<feature type="compositionally biased region" description="Gly residues" evidence="5">
    <location>
        <begin position="1125"/>
        <end position="1141"/>
    </location>
</feature>
<sequence>MWRAEENAWDADGEAPRRTVRRRTTESQQPAAANFGGGAAAGAHAANYGTGPHPFPIGRFGAEPGGGRGDAAAAAAAAPRWGPVGRSGSAVNEPPPSYRGTSAGSDPLAPPRGFQLPAGAYANALYGGADEQGGLSPPRRPQVIMAALYQSSSLGLAVYDTLSNEMSVLQCPDEVRGPLAFQMLQLAKLQVEPQIVVLSARTEEEALQAARAPVGAAAASADYDNEAGGDGDGGGGGGGVLEVRLESSAAFVYDKALRRLEQLQVIHTAAAPGGDGPGGTSGGGAGRRGTQTQPGGGPGPGPGPSSQAGAAAGGASAPQCVLHVAGLLDLGQRQAVGALGALVGFVLREGLGPQGPELYGGGGGGGGAGPSALRGVHLRPDLMDLDPDMDPEYGTQRGRPGAAAPGPGVLVVERLSQLAVQGLLQVDLPTLYGLQILASERHPSAMGLGKPKEGFSLFGLANRCVTQMGKRLLRMWFLRPLVNLDIIRDRQDTQELLLLNGGQLIPAFRKELRKLPDMSSLLQRLALSQQRPDLRALQQLESCLRQLLRLRVAFEQELLPEPEPGAVGVATPVSSGRRPGGGAATHGSVQGAAAAAAADGAAAAGGPRWGSVSISAKVLDHVGPELQTALDTLLSILDMNQADDGMVIAEGVCPELDQLKATFRALPDFLTQVVETELRRVPRYLVRQNSRQLWTVIYLPQVGFVMRVQGQQLTADVLDALSDYELAFEGVVGPEEEGGSWAASELGGGGSAGGGGGSVTHGSVAAASTSTSTGNNANWAAYYRTQATNDLNARFGDLQYRIRDLEATLIAEMLRRLLRHFAPRLQRAAAVVAELDCLVALAALAADGGPGGSPYCRPQLTTENVLYIVNGRHPLAETVVDTYIPFTTHMRPHSGRLQVVTGPNASGKSCYARAVALIVFLAHLGAYVPADSARVGLADRIAARSAASALPGGLVGALVAGGGSGGGDGGGGGGGGGRGLVRPSTFMADLAQVSAMLRTATSRSLLILDEFGKGTLASDGVGLTAALLNHFSTGIIDLEPTTSAAAAAAAAAAASGFAPAASDALASCLDDTDTDPRVAARRRAPAEAPPRLILCTHFHELFRPTILTPSPQLVFLQMEVLSGGGRGGGTGGGSGAGGGAQQGREPQQQQQQQQHARNQQQQPRQQQAEVEVEAADDEEHVFLYRLVSGQCSSSFGVHCARLAGVDEAVRQRAREIISALQSGGVVGRSPRVMSSPLVLNDMRRLRQLQASSALAPPQRDAALRSLLQREADEAEAAAAASTL</sequence>
<evidence type="ECO:0000256" key="2">
    <source>
        <dbReference type="ARBA" id="ARBA00022741"/>
    </source>
</evidence>
<keyword evidence="3" id="KW-0067">ATP-binding</keyword>
<dbReference type="GO" id="GO:0005524">
    <property type="term" value="F:ATP binding"/>
    <property type="evidence" value="ECO:0007669"/>
    <property type="project" value="UniProtKB-KW"/>
</dbReference>
<organism evidence="7 8">
    <name type="scientific">Pleodorina starrii</name>
    <dbReference type="NCBI Taxonomy" id="330485"/>
    <lineage>
        <taxon>Eukaryota</taxon>
        <taxon>Viridiplantae</taxon>
        <taxon>Chlorophyta</taxon>
        <taxon>core chlorophytes</taxon>
        <taxon>Chlorophyceae</taxon>
        <taxon>CS clade</taxon>
        <taxon>Chlamydomonadales</taxon>
        <taxon>Volvocaceae</taxon>
        <taxon>Pleodorina</taxon>
    </lineage>
</organism>
<keyword evidence="2" id="KW-0547">Nucleotide-binding</keyword>
<dbReference type="InterPro" id="IPR027417">
    <property type="entry name" value="P-loop_NTPase"/>
</dbReference>
<feature type="compositionally biased region" description="Gly residues" evidence="5">
    <location>
        <begin position="273"/>
        <end position="287"/>
    </location>
</feature>
<feature type="region of interest" description="Disordered" evidence="5">
    <location>
        <begin position="1"/>
        <end position="111"/>
    </location>
</feature>
<dbReference type="SMART" id="SM00534">
    <property type="entry name" value="MUTSac"/>
    <property type="match status" value="1"/>
</dbReference>
<keyword evidence="4" id="KW-0238">DNA-binding</keyword>
<dbReference type="EMBL" id="BRXU01000004">
    <property type="protein sequence ID" value="GLC51542.1"/>
    <property type="molecule type" value="Genomic_DNA"/>
</dbReference>
<feature type="compositionally biased region" description="Low complexity" evidence="5">
    <location>
        <begin position="304"/>
        <end position="313"/>
    </location>
</feature>
<dbReference type="GO" id="GO:0006298">
    <property type="term" value="P:mismatch repair"/>
    <property type="evidence" value="ECO:0007669"/>
    <property type="project" value="InterPro"/>
</dbReference>
<evidence type="ECO:0000313" key="8">
    <source>
        <dbReference type="Proteomes" id="UP001165080"/>
    </source>
</evidence>
<evidence type="ECO:0000313" key="7">
    <source>
        <dbReference type="EMBL" id="GLC51542.1"/>
    </source>
</evidence>
<reference evidence="7 8" key="1">
    <citation type="journal article" date="2023" name="Commun. Biol.">
        <title>Reorganization of the ancestral sex-determining regions during the evolution of trioecy in Pleodorina starrii.</title>
        <authorList>
            <person name="Takahashi K."/>
            <person name="Suzuki S."/>
            <person name="Kawai-Toyooka H."/>
            <person name="Yamamoto K."/>
            <person name="Hamaji T."/>
            <person name="Ootsuki R."/>
            <person name="Yamaguchi H."/>
            <person name="Kawachi M."/>
            <person name="Higashiyama T."/>
            <person name="Nozaki H."/>
        </authorList>
    </citation>
    <scope>NUCLEOTIDE SEQUENCE [LARGE SCALE GENOMIC DNA]</scope>
    <source>
        <strain evidence="7 8">NIES-4479</strain>
    </source>
</reference>
<dbReference type="InterPro" id="IPR000432">
    <property type="entry name" value="DNA_mismatch_repair_MutS_C"/>
</dbReference>
<dbReference type="Proteomes" id="UP001165080">
    <property type="component" value="Unassembled WGS sequence"/>
</dbReference>
<proteinExistence type="inferred from homology"/>
<dbReference type="Gene3D" id="1.10.1420.10">
    <property type="match status" value="2"/>
</dbReference>
<dbReference type="Pfam" id="PF00488">
    <property type="entry name" value="MutS_V"/>
    <property type="match status" value="2"/>
</dbReference>
<dbReference type="SMART" id="SM00533">
    <property type="entry name" value="MUTSd"/>
    <property type="match status" value="1"/>
</dbReference>
<evidence type="ECO:0000259" key="6">
    <source>
        <dbReference type="PROSITE" id="PS00486"/>
    </source>
</evidence>